<feature type="domain" description="ChrR-like cupin" evidence="1">
    <location>
        <begin position="37"/>
        <end position="135"/>
    </location>
</feature>
<evidence type="ECO:0000313" key="3">
    <source>
        <dbReference type="Proteomes" id="UP000198615"/>
    </source>
</evidence>
<name>A0A8G2BKU7_9PROT</name>
<sequence length="177" mass="19947">MSSAITRLEAYKDDTMKRIPLPEHAARELFFTTDEDDERVWMPIGDGILARPMLFNPVQGSWVTLIKADKPGIVSRHRHPAPVTGYTLEGAWGYLEHDWTATPGSFLFEPAGETHTLVVDPEVGHMKCLFHNFGPLIFVDAEGNQTGYDDVFTRLEKFKAHYEANGLGAEFATRLIR</sequence>
<dbReference type="SUPFAM" id="SSF51182">
    <property type="entry name" value="RmlC-like cupins"/>
    <property type="match status" value="1"/>
</dbReference>
<protein>
    <submittedName>
        <fullName evidence="2">ChrR Cupin-like domain-containing protein</fullName>
    </submittedName>
</protein>
<dbReference type="AlphaFoldDB" id="A0A8G2BKU7"/>
<dbReference type="Gene3D" id="2.60.120.10">
    <property type="entry name" value="Jelly Rolls"/>
    <property type="match status" value="1"/>
</dbReference>
<organism evidence="2 3">
    <name type="scientific">Thalassobaculum litoreum DSM 18839</name>
    <dbReference type="NCBI Taxonomy" id="1123362"/>
    <lineage>
        <taxon>Bacteria</taxon>
        <taxon>Pseudomonadati</taxon>
        <taxon>Pseudomonadota</taxon>
        <taxon>Alphaproteobacteria</taxon>
        <taxon>Rhodospirillales</taxon>
        <taxon>Thalassobaculaceae</taxon>
        <taxon>Thalassobaculum</taxon>
    </lineage>
</organism>
<dbReference type="EMBL" id="FNBW01000013">
    <property type="protein sequence ID" value="SDG28826.1"/>
    <property type="molecule type" value="Genomic_DNA"/>
</dbReference>
<dbReference type="InterPro" id="IPR014710">
    <property type="entry name" value="RmlC-like_jellyroll"/>
</dbReference>
<evidence type="ECO:0000313" key="2">
    <source>
        <dbReference type="EMBL" id="SDG28826.1"/>
    </source>
</evidence>
<dbReference type="Pfam" id="PF12973">
    <property type="entry name" value="Cupin_7"/>
    <property type="match status" value="1"/>
</dbReference>
<dbReference type="OrthoDB" id="564955at2"/>
<keyword evidence="3" id="KW-1185">Reference proteome</keyword>
<accession>A0A8G2BKU7</accession>
<dbReference type="CDD" id="cd20302">
    <property type="entry name" value="cupin_DAD"/>
    <property type="match status" value="1"/>
</dbReference>
<gene>
    <name evidence="2" type="ORF">SAMN05660686_03932</name>
</gene>
<comment type="caution">
    <text evidence="2">The sequence shown here is derived from an EMBL/GenBank/DDBJ whole genome shotgun (WGS) entry which is preliminary data.</text>
</comment>
<dbReference type="RefSeq" id="WP_038015129.1">
    <property type="nucleotide sequence ID" value="NZ_FNBW01000013.1"/>
</dbReference>
<proteinExistence type="predicted"/>
<reference evidence="2 3" key="1">
    <citation type="submission" date="2016-10" db="EMBL/GenBank/DDBJ databases">
        <authorList>
            <person name="Varghese N."/>
            <person name="Submissions S."/>
        </authorList>
    </citation>
    <scope>NUCLEOTIDE SEQUENCE [LARGE SCALE GENOMIC DNA]</scope>
    <source>
        <strain evidence="2 3">DSM 18839</strain>
    </source>
</reference>
<dbReference type="InterPro" id="IPR011051">
    <property type="entry name" value="RmlC_Cupin_sf"/>
</dbReference>
<evidence type="ECO:0000259" key="1">
    <source>
        <dbReference type="Pfam" id="PF12973"/>
    </source>
</evidence>
<dbReference type="InterPro" id="IPR025979">
    <property type="entry name" value="ChrR-like_cupin_dom"/>
</dbReference>
<dbReference type="Proteomes" id="UP000198615">
    <property type="component" value="Unassembled WGS sequence"/>
</dbReference>